<name>A0A8T9BZ85_9HELO</name>
<reference evidence="1 2" key="1">
    <citation type="submission" date="2018-05" db="EMBL/GenBank/DDBJ databases">
        <title>Genome sequencing and assembly of the regulated plant pathogen Lachnellula willkommii and related sister species for the development of diagnostic species identification markers.</title>
        <authorList>
            <person name="Giroux E."/>
            <person name="Bilodeau G."/>
        </authorList>
    </citation>
    <scope>NUCLEOTIDE SEQUENCE [LARGE SCALE GENOMIC DNA]</scope>
    <source>
        <strain evidence="1 2">CBS 268.59</strain>
    </source>
</reference>
<dbReference type="EMBL" id="QGMK01001917">
    <property type="protein sequence ID" value="TVY62789.1"/>
    <property type="molecule type" value="Genomic_DNA"/>
</dbReference>
<feature type="non-terminal residue" evidence="1">
    <location>
        <position position="1"/>
    </location>
</feature>
<gene>
    <name evidence="1" type="ORF">LSUE1_G008739</name>
</gene>
<comment type="caution">
    <text evidence="1">The sequence shown here is derived from an EMBL/GenBank/DDBJ whole genome shotgun (WGS) entry which is preliminary data.</text>
</comment>
<evidence type="ECO:0000313" key="2">
    <source>
        <dbReference type="Proteomes" id="UP000469558"/>
    </source>
</evidence>
<accession>A0A8T9BZ85</accession>
<dbReference type="InterPro" id="IPR027796">
    <property type="entry name" value="OTT_1508_deam-like"/>
</dbReference>
<keyword evidence="2" id="KW-1185">Reference proteome</keyword>
<dbReference type="OrthoDB" id="4851849at2759"/>
<evidence type="ECO:0000313" key="1">
    <source>
        <dbReference type="EMBL" id="TVY62789.1"/>
    </source>
</evidence>
<organism evidence="1 2">
    <name type="scientific">Lachnellula suecica</name>
    <dbReference type="NCBI Taxonomy" id="602035"/>
    <lineage>
        <taxon>Eukaryota</taxon>
        <taxon>Fungi</taxon>
        <taxon>Dikarya</taxon>
        <taxon>Ascomycota</taxon>
        <taxon>Pezizomycotina</taxon>
        <taxon>Leotiomycetes</taxon>
        <taxon>Helotiales</taxon>
        <taxon>Lachnaceae</taxon>
        <taxon>Lachnellula</taxon>
    </lineage>
</organism>
<protein>
    <submittedName>
        <fullName evidence="1">Uncharacterized protein</fullName>
    </submittedName>
</protein>
<dbReference type="Proteomes" id="UP000469558">
    <property type="component" value="Unassembled WGS sequence"/>
</dbReference>
<proteinExistence type="predicted"/>
<dbReference type="AlphaFoldDB" id="A0A8T9BZ85"/>
<sequence>KDMASSGIWTKDIARRFYGNVNQLSSKLKGEKSPRKPVDYRLNPRERRDSREYLLPYEEELHLADHFASLAHVSESVECVSAATIEETNDPPAFTIRLASNETPQPHVVEGLEKILTIVREHAEAGKDREEYKARLFDEVVSFSQERIYGRMRTSQWKRPLHHRRSNHLPLHERLEQNLAGIWAQSGNKSPQITSLRRALFALRDALKGVHNGTPENQHSLLKTAILACHAVSNHDGSASLETHLQRLGLPERISHSREVAEIDKLSKYWQVCNHLIRLSRQPQSRAHCQNFALDICTAYPPLQPAGAVGACHVHAEVQLVLFYEQTSPLRVEKLPRAMGASKSACFLCDLFLAQHGRFGLSSSHMKLYPKWSIAEAPWTSAAHVRKFRGIVGAMSAEIGQLLRRGVFLRNVFAESRAHVLGIAQSEATASSVISSVLSSASSTTIIPTPYTTTHIYRLADLPITLDMFPSSTGCELTAGVITYFFDFCDVTTAGKLCISSTTPEGRRGERINAMELGKDETCVRAGVGERELAFYLHGDGRDEVWVSVSWDDP</sequence>
<dbReference type="Pfam" id="PF14441">
    <property type="entry name" value="OTT_1508_deam"/>
    <property type="match status" value="1"/>
</dbReference>